<name>A0AAW9MWF4_9FIRM</name>
<dbReference type="GO" id="GO:0006281">
    <property type="term" value="P:DNA repair"/>
    <property type="evidence" value="ECO:0007669"/>
    <property type="project" value="UniProtKB-KW"/>
</dbReference>
<keyword evidence="9" id="KW-0804">Transcription</keyword>
<dbReference type="InterPro" id="IPR050077">
    <property type="entry name" value="LexA_repressor"/>
</dbReference>
<dbReference type="GO" id="GO:0003677">
    <property type="term" value="F:DNA binding"/>
    <property type="evidence" value="ECO:0007669"/>
    <property type="project" value="UniProtKB-KW"/>
</dbReference>
<dbReference type="PANTHER" id="PTHR33516">
    <property type="entry name" value="LEXA REPRESSOR"/>
    <property type="match status" value="1"/>
</dbReference>
<dbReference type="GO" id="GO:0004252">
    <property type="term" value="F:serine-type endopeptidase activity"/>
    <property type="evidence" value="ECO:0007669"/>
    <property type="project" value="UniProtKB-EC"/>
</dbReference>
<evidence type="ECO:0000256" key="11">
    <source>
        <dbReference type="ARBA" id="ARBA00023236"/>
    </source>
</evidence>
<dbReference type="RefSeq" id="WP_324618874.1">
    <property type="nucleotide sequence ID" value="NZ_JAYKOT010000001.1"/>
</dbReference>
<comment type="similarity">
    <text evidence="1 12">Belongs to the peptidase S24 family.</text>
</comment>
<dbReference type="AlphaFoldDB" id="A0AAW9MWF4"/>
<evidence type="ECO:0000313" key="15">
    <source>
        <dbReference type="Proteomes" id="UP001357733"/>
    </source>
</evidence>
<organism evidence="14 15">
    <name type="scientific">Citroniella saccharovorans</name>
    <dbReference type="NCBI Taxonomy" id="2053367"/>
    <lineage>
        <taxon>Bacteria</taxon>
        <taxon>Bacillati</taxon>
        <taxon>Bacillota</taxon>
        <taxon>Tissierellia</taxon>
        <taxon>Tissierellales</taxon>
        <taxon>Peptoniphilaceae</taxon>
        <taxon>Citroniella</taxon>
    </lineage>
</organism>
<dbReference type="Gene3D" id="1.10.260.40">
    <property type="entry name" value="lambda repressor-like DNA-binding domains"/>
    <property type="match status" value="1"/>
</dbReference>
<dbReference type="InterPro" id="IPR039418">
    <property type="entry name" value="LexA-like"/>
</dbReference>
<dbReference type="Pfam" id="PF01381">
    <property type="entry name" value="HTH_3"/>
    <property type="match status" value="1"/>
</dbReference>
<keyword evidence="6 12" id="KW-0068">Autocatalytic cleavage</keyword>
<evidence type="ECO:0000256" key="6">
    <source>
        <dbReference type="ARBA" id="ARBA00022813"/>
    </source>
</evidence>
<keyword evidence="5 12" id="KW-0378">Hydrolase</keyword>
<dbReference type="NCBIfam" id="TIGR00498">
    <property type="entry name" value="lexA"/>
    <property type="match status" value="1"/>
</dbReference>
<dbReference type="InterPro" id="IPR010982">
    <property type="entry name" value="Lambda_DNA-bd_dom_sf"/>
</dbReference>
<evidence type="ECO:0000256" key="12">
    <source>
        <dbReference type="RuleBase" id="RU003991"/>
    </source>
</evidence>
<dbReference type="Proteomes" id="UP001357733">
    <property type="component" value="Unassembled WGS sequence"/>
</dbReference>
<feature type="domain" description="HTH cro/C1-type" evidence="13">
    <location>
        <begin position="9"/>
        <end position="64"/>
    </location>
</feature>
<dbReference type="GO" id="GO:0006260">
    <property type="term" value="P:DNA replication"/>
    <property type="evidence" value="ECO:0007669"/>
    <property type="project" value="UniProtKB-KW"/>
</dbReference>
<keyword evidence="15" id="KW-1185">Reference proteome</keyword>
<dbReference type="EC" id="3.4.21.88" evidence="14"/>
<dbReference type="InterPro" id="IPR006200">
    <property type="entry name" value="LexA"/>
</dbReference>
<keyword evidence="10" id="KW-0234">DNA repair</keyword>
<sequence>MIITIGDRINKKRLEKGMTLEELGKKVGVSKVTIHKYESKVITNIPSDRIEAMAKALDVSPAYLMGWDDEKDLSDIPGIILPEKLKKIPILGVIACGEPIFAEENYDGYFMLDQNLPQADFILKAKGDSMIDMGIHEGDLVFLRQQPMVENGEVGAVLIDNEATLKKIYINEHEIILQPCNRNYPPIVVKTGDIKIMGKLVGYYHNTDK</sequence>
<proteinExistence type="inferred from homology"/>
<protein>
    <submittedName>
        <fullName evidence="14">Transcriptional repressor LexA</fullName>
        <ecNumber evidence="14">3.4.21.88</ecNumber>
    </submittedName>
</protein>
<evidence type="ECO:0000256" key="3">
    <source>
        <dbReference type="ARBA" id="ARBA00022705"/>
    </source>
</evidence>
<keyword evidence="8" id="KW-0238">DNA-binding</keyword>
<evidence type="ECO:0000256" key="7">
    <source>
        <dbReference type="ARBA" id="ARBA00023015"/>
    </source>
</evidence>
<dbReference type="PRINTS" id="PR00726">
    <property type="entry name" value="LEXASERPTASE"/>
</dbReference>
<keyword evidence="4" id="KW-0227">DNA damage</keyword>
<dbReference type="InterPro" id="IPR036286">
    <property type="entry name" value="LexA/Signal_pep-like_sf"/>
</dbReference>
<dbReference type="Gene3D" id="2.10.109.10">
    <property type="entry name" value="Umud Fragment, subunit A"/>
    <property type="match status" value="1"/>
</dbReference>
<dbReference type="Pfam" id="PF00717">
    <property type="entry name" value="Peptidase_S24"/>
    <property type="match status" value="1"/>
</dbReference>
<keyword evidence="7" id="KW-0805">Transcription regulation</keyword>
<keyword evidence="11" id="KW-0742">SOS response</keyword>
<dbReference type="CDD" id="cd06529">
    <property type="entry name" value="S24_LexA-like"/>
    <property type="match status" value="1"/>
</dbReference>
<evidence type="ECO:0000256" key="5">
    <source>
        <dbReference type="ARBA" id="ARBA00022801"/>
    </source>
</evidence>
<evidence type="ECO:0000256" key="1">
    <source>
        <dbReference type="ARBA" id="ARBA00007484"/>
    </source>
</evidence>
<dbReference type="CDD" id="cd00093">
    <property type="entry name" value="HTH_XRE"/>
    <property type="match status" value="1"/>
</dbReference>
<dbReference type="SMART" id="SM00530">
    <property type="entry name" value="HTH_XRE"/>
    <property type="match status" value="1"/>
</dbReference>
<dbReference type="InterPro" id="IPR006197">
    <property type="entry name" value="Peptidase_S24_LexA"/>
</dbReference>
<dbReference type="GO" id="GO:0009432">
    <property type="term" value="P:SOS response"/>
    <property type="evidence" value="ECO:0007669"/>
    <property type="project" value="UniProtKB-KW"/>
</dbReference>
<dbReference type="EMBL" id="JAYKOT010000001">
    <property type="protein sequence ID" value="MEB3428842.1"/>
    <property type="molecule type" value="Genomic_DNA"/>
</dbReference>
<evidence type="ECO:0000256" key="8">
    <source>
        <dbReference type="ARBA" id="ARBA00023125"/>
    </source>
</evidence>
<keyword evidence="2" id="KW-0678">Repressor</keyword>
<gene>
    <name evidence="14" type="primary">lexA</name>
    <name evidence="14" type="ORF">VLK81_02185</name>
</gene>
<evidence type="ECO:0000259" key="13">
    <source>
        <dbReference type="PROSITE" id="PS50943"/>
    </source>
</evidence>
<dbReference type="InterPro" id="IPR001387">
    <property type="entry name" value="Cro/C1-type_HTH"/>
</dbReference>
<reference evidence="14 15" key="1">
    <citation type="submission" date="2024-01" db="EMBL/GenBank/DDBJ databases">
        <title>Complete genome sequence of Citroniella saccharovorans strain M6.X9, isolated from human fecal sample.</title>
        <authorList>
            <person name="Cheng G."/>
            <person name="Westerholm M."/>
            <person name="Schnurer A."/>
        </authorList>
    </citation>
    <scope>NUCLEOTIDE SEQUENCE [LARGE SCALE GENOMIC DNA]</scope>
    <source>
        <strain evidence="14 15">DSM 29873</strain>
    </source>
</reference>
<dbReference type="GO" id="GO:0045892">
    <property type="term" value="P:negative regulation of DNA-templated transcription"/>
    <property type="evidence" value="ECO:0007669"/>
    <property type="project" value="InterPro"/>
</dbReference>
<dbReference type="SUPFAM" id="SSF51306">
    <property type="entry name" value="LexA/Signal peptidase"/>
    <property type="match status" value="1"/>
</dbReference>
<accession>A0AAW9MWF4</accession>
<dbReference type="PROSITE" id="PS50943">
    <property type="entry name" value="HTH_CROC1"/>
    <property type="match status" value="1"/>
</dbReference>
<evidence type="ECO:0000256" key="4">
    <source>
        <dbReference type="ARBA" id="ARBA00022763"/>
    </source>
</evidence>
<dbReference type="SUPFAM" id="SSF47413">
    <property type="entry name" value="lambda repressor-like DNA-binding domains"/>
    <property type="match status" value="1"/>
</dbReference>
<dbReference type="PANTHER" id="PTHR33516:SF2">
    <property type="entry name" value="LEXA REPRESSOR-RELATED"/>
    <property type="match status" value="1"/>
</dbReference>
<evidence type="ECO:0000313" key="14">
    <source>
        <dbReference type="EMBL" id="MEB3428842.1"/>
    </source>
</evidence>
<evidence type="ECO:0000256" key="10">
    <source>
        <dbReference type="ARBA" id="ARBA00023204"/>
    </source>
</evidence>
<evidence type="ECO:0000256" key="2">
    <source>
        <dbReference type="ARBA" id="ARBA00022491"/>
    </source>
</evidence>
<evidence type="ECO:0000256" key="9">
    <source>
        <dbReference type="ARBA" id="ARBA00023163"/>
    </source>
</evidence>
<comment type="caution">
    <text evidence="14">The sequence shown here is derived from an EMBL/GenBank/DDBJ whole genome shotgun (WGS) entry which is preliminary data.</text>
</comment>
<keyword evidence="3" id="KW-0235">DNA replication</keyword>
<dbReference type="InterPro" id="IPR015927">
    <property type="entry name" value="Peptidase_S24_S26A/B/C"/>
</dbReference>